<sequence length="163" mass="16641">MKRSNGFILPLAGVVALLPVMASAQTTWIGNVFVSAVPAPASCLNSSGVSVAEVGDAYRGVYRPAVSGLGNGADSYLALVGARSSFTIMVPNNTFRAGINYGSSYVSSTINFGSNTAGITAWTQVPVTPAATTLNVTVTATLANFWNVKGCTVTLQGGFTLAP</sequence>
<feature type="signal peptide" evidence="1">
    <location>
        <begin position="1"/>
        <end position="24"/>
    </location>
</feature>
<keyword evidence="3" id="KW-1185">Reference proteome</keyword>
<dbReference type="Proteomes" id="UP000516369">
    <property type="component" value="Chromosome"/>
</dbReference>
<protein>
    <submittedName>
        <fullName evidence="2">Uncharacterized protein</fullName>
    </submittedName>
</protein>
<accession>A0A7H1N3I4</accession>
<name>A0A7H1N3I4_9PROT</name>
<evidence type="ECO:0000313" key="3">
    <source>
        <dbReference type="Proteomes" id="UP000516369"/>
    </source>
</evidence>
<organism evidence="2 3">
    <name type="scientific">Defluviicoccus vanus</name>
    <dbReference type="NCBI Taxonomy" id="111831"/>
    <lineage>
        <taxon>Bacteria</taxon>
        <taxon>Pseudomonadati</taxon>
        <taxon>Pseudomonadota</taxon>
        <taxon>Alphaproteobacteria</taxon>
        <taxon>Rhodospirillales</taxon>
        <taxon>Rhodospirillaceae</taxon>
        <taxon>Defluviicoccus</taxon>
    </lineage>
</organism>
<keyword evidence="1" id="KW-0732">Signal</keyword>
<feature type="chain" id="PRO_5028958199" evidence="1">
    <location>
        <begin position="25"/>
        <end position="163"/>
    </location>
</feature>
<dbReference type="EMBL" id="CP053923">
    <property type="protein sequence ID" value="QNT70270.1"/>
    <property type="molecule type" value="Genomic_DNA"/>
</dbReference>
<dbReference type="RefSeq" id="WP_190260752.1">
    <property type="nucleotide sequence ID" value="NZ_CP053923.1"/>
</dbReference>
<evidence type="ECO:0000313" key="2">
    <source>
        <dbReference type="EMBL" id="QNT70270.1"/>
    </source>
</evidence>
<dbReference type="AlphaFoldDB" id="A0A7H1N3I4"/>
<evidence type="ECO:0000256" key="1">
    <source>
        <dbReference type="SAM" id="SignalP"/>
    </source>
</evidence>
<proteinExistence type="predicted"/>
<gene>
    <name evidence="2" type="ORF">HQ394_14200</name>
</gene>
<reference evidence="2 3" key="1">
    <citation type="submission" date="2020-05" db="EMBL/GenBank/DDBJ databases">
        <title>Complete closed genome sequence of Defluviicoccus vanus.</title>
        <authorList>
            <person name="Bessarab I."/>
            <person name="Arumugam K."/>
            <person name="Maszenan A.M."/>
            <person name="Seviour R.J."/>
            <person name="Williams R.B."/>
        </authorList>
    </citation>
    <scope>NUCLEOTIDE SEQUENCE [LARGE SCALE GENOMIC DNA]</scope>
    <source>
        <strain evidence="2 3">Ben 114</strain>
    </source>
</reference>
<dbReference type="KEGG" id="dvn:HQ394_14200"/>